<sequence length="472" mass="52849">MMCFEENVWWFATLAGTLLVLVCCWLLWGRRGRLPPGPALGWPIIGHLHLLGPLPHKSLNKLSQRYGPIVFLRLGSSPTVVLSSPSLAKQFLHDHDEAFAFRPAMESAKHIFFNYGSGLMQPDDPRWKAIRRLYVQEVLSPKSLLASKHVRNDEIGLLLREIRSSAVAGEPVEIRDLANGWTANVMARLIFSQRVSDGQLSELPAILKELAELFAQPLLGDFVPYLRWFDPRRLRKRVKLTAKRMDALLQHIVDKRLLQHGMREAAAPADLLTAFLDFFGPAAHNPSDAYEYAPVKGAIVEILIASSDTTAATVEWGMREVLRAPRSTMEKLQEEISSVVEAGQQVEESHLESLPYLQAVVKETFRLHPPVPLLLPHLSREPIEIAGYSLPKNTRLFSNTWTIGRDETLWEAAHEFRPERFMPDGHASEVGLVGIQSYQPLMPFGRGRRGCPGSNLGIIMMSQEGATASSSI</sequence>
<dbReference type="InterPro" id="IPR036396">
    <property type="entry name" value="Cyt_P450_sf"/>
</dbReference>
<evidence type="ECO:0000256" key="2">
    <source>
        <dbReference type="ARBA" id="ARBA00022617"/>
    </source>
</evidence>
<evidence type="ECO:0008006" key="11">
    <source>
        <dbReference type="Google" id="ProtNLM"/>
    </source>
</evidence>
<dbReference type="PRINTS" id="PR00463">
    <property type="entry name" value="EP450I"/>
</dbReference>
<comment type="caution">
    <text evidence="9">The sequence shown here is derived from an EMBL/GenBank/DDBJ whole genome shotgun (WGS) entry which is preliminary data.</text>
</comment>
<proteinExistence type="inferred from homology"/>
<evidence type="ECO:0000256" key="4">
    <source>
        <dbReference type="ARBA" id="ARBA00023002"/>
    </source>
</evidence>
<dbReference type="Pfam" id="PF00067">
    <property type="entry name" value="p450"/>
    <property type="match status" value="1"/>
</dbReference>
<keyword evidence="8" id="KW-0472">Membrane</keyword>
<dbReference type="EMBL" id="JABFUD020000024">
    <property type="protein sequence ID" value="KAI5060518.1"/>
    <property type="molecule type" value="Genomic_DNA"/>
</dbReference>
<dbReference type="SUPFAM" id="SSF48264">
    <property type="entry name" value="Cytochrome P450"/>
    <property type="match status" value="1"/>
</dbReference>
<keyword evidence="8" id="KW-1133">Transmembrane helix</keyword>
<evidence type="ECO:0000256" key="7">
    <source>
        <dbReference type="RuleBase" id="RU000461"/>
    </source>
</evidence>
<dbReference type="GO" id="GO:0020037">
    <property type="term" value="F:heme binding"/>
    <property type="evidence" value="ECO:0007669"/>
    <property type="project" value="InterPro"/>
</dbReference>
<reference evidence="9" key="1">
    <citation type="submission" date="2021-01" db="EMBL/GenBank/DDBJ databases">
        <title>Adiantum capillus-veneris genome.</title>
        <authorList>
            <person name="Fang Y."/>
            <person name="Liao Q."/>
        </authorList>
    </citation>
    <scope>NUCLEOTIDE SEQUENCE</scope>
    <source>
        <strain evidence="9">H3</strain>
        <tissue evidence="9">Leaf</tissue>
    </source>
</reference>
<dbReference type="PANTHER" id="PTHR47944">
    <property type="entry name" value="CYTOCHROME P450 98A9"/>
    <property type="match status" value="1"/>
</dbReference>
<keyword evidence="2 6" id="KW-0349">Heme</keyword>
<dbReference type="PROSITE" id="PS00086">
    <property type="entry name" value="CYTOCHROME_P450"/>
    <property type="match status" value="1"/>
</dbReference>
<dbReference type="GO" id="GO:0044550">
    <property type="term" value="P:secondary metabolite biosynthetic process"/>
    <property type="evidence" value="ECO:0007669"/>
    <property type="project" value="UniProtKB-ARBA"/>
</dbReference>
<dbReference type="OrthoDB" id="442633at2759"/>
<protein>
    <recommendedName>
        <fullName evidence="11">Cytochrome P450</fullName>
    </recommendedName>
</protein>
<gene>
    <name evidence="9" type="ORF">GOP47_0024938</name>
</gene>
<dbReference type="CDD" id="cd20618">
    <property type="entry name" value="CYP71_clan"/>
    <property type="match status" value="1"/>
</dbReference>
<dbReference type="PRINTS" id="PR00385">
    <property type="entry name" value="P450"/>
</dbReference>
<evidence type="ECO:0000256" key="5">
    <source>
        <dbReference type="ARBA" id="ARBA00023004"/>
    </source>
</evidence>
<keyword evidence="4 7" id="KW-0560">Oxidoreductase</keyword>
<comment type="cofactor">
    <cofactor evidence="6">
        <name>heme</name>
        <dbReference type="ChEBI" id="CHEBI:30413"/>
    </cofactor>
</comment>
<keyword evidence="3 6" id="KW-0479">Metal-binding</keyword>
<dbReference type="Proteomes" id="UP000886520">
    <property type="component" value="Chromosome 24"/>
</dbReference>
<feature type="binding site" description="axial binding residue" evidence="6">
    <location>
        <position position="451"/>
    </location>
    <ligand>
        <name>heme</name>
        <dbReference type="ChEBI" id="CHEBI:30413"/>
    </ligand>
    <ligandPart>
        <name>Fe</name>
        <dbReference type="ChEBI" id="CHEBI:18248"/>
    </ligandPart>
</feature>
<evidence type="ECO:0000313" key="10">
    <source>
        <dbReference type="Proteomes" id="UP000886520"/>
    </source>
</evidence>
<dbReference type="InterPro" id="IPR017972">
    <property type="entry name" value="Cyt_P450_CS"/>
</dbReference>
<dbReference type="Gene3D" id="1.10.630.10">
    <property type="entry name" value="Cytochrome P450"/>
    <property type="match status" value="1"/>
</dbReference>
<dbReference type="PANTHER" id="PTHR47944:SF4">
    <property type="entry name" value="OS09G0441700 PROTEIN"/>
    <property type="match status" value="1"/>
</dbReference>
<keyword evidence="5 6" id="KW-0408">Iron</keyword>
<name>A0A9D4Z325_ADICA</name>
<keyword evidence="10" id="KW-1185">Reference proteome</keyword>
<dbReference type="InterPro" id="IPR001128">
    <property type="entry name" value="Cyt_P450"/>
</dbReference>
<keyword evidence="7" id="KW-0503">Monooxygenase</keyword>
<accession>A0A9D4Z325</accession>
<feature type="transmembrane region" description="Helical" evidence="8">
    <location>
        <begin position="7"/>
        <end position="28"/>
    </location>
</feature>
<organism evidence="9 10">
    <name type="scientific">Adiantum capillus-veneris</name>
    <name type="common">Maidenhair fern</name>
    <dbReference type="NCBI Taxonomy" id="13818"/>
    <lineage>
        <taxon>Eukaryota</taxon>
        <taxon>Viridiplantae</taxon>
        <taxon>Streptophyta</taxon>
        <taxon>Embryophyta</taxon>
        <taxon>Tracheophyta</taxon>
        <taxon>Polypodiopsida</taxon>
        <taxon>Polypodiidae</taxon>
        <taxon>Polypodiales</taxon>
        <taxon>Pteridineae</taxon>
        <taxon>Pteridaceae</taxon>
        <taxon>Vittarioideae</taxon>
        <taxon>Adiantum</taxon>
    </lineage>
</organism>
<dbReference type="GO" id="GO:0004497">
    <property type="term" value="F:monooxygenase activity"/>
    <property type="evidence" value="ECO:0007669"/>
    <property type="project" value="UniProtKB-KW"/>
</dbReference>
<dbReference type="AlphaFoldDB" id="A0A9D4Z325"/>
<comment type="similarity">
    <text evidence="1 7">Belongs to the cytochrome P450 family.</text>
</comment>
<evidence type="ECO:0000256" key="6">
    <source>
        <dbReference type="PIRSR" id="PIRSR602401-1"/>
    </source>
</evidence>
<dbReference type="GO" id="GO:0005506">
    <property type="term" value="F:iron ion binding"/>
    <property type="evidence" value="ECO:0007669"/>
    <property type="project" value="InterPro"/>
</dbReference>
<evidence type="ECO:0000256" key="8">
    <source>
        <dbReference type="SAM" id="Phobius"/>
    </source>
</evidence>
<evidence type="ECO:0000313" key="9">
    <source>
        <dbReference type="EMBL" id="KAI5060518.1"/>
    </source>
</evidence>
<keyword evidence="8" id="KW-0812">Transmembrane</keyword>
<evidence type="ECO:0000256" key="3">
    <source>
        <dbReference type="ARBA" id="ARBA00022723"/>
    </source>
</evidence>
<dbReference type="InterPro" id="IPR002401">
    <property type="entry name" value="Cyt_P450_E_grp-I"/>
</dbReference>
<evidence type="ECO:0000256" key="1">
    <source>
        <dbReference type="ARBA" id="ARBA00010617"/>
    </source>
</evidence>
<dbReference type="GO" id="GO:0016705">
    <property type="term" value="F:oxidoreductase activity, acting on paired donors, with incorporation or reduction of molecular oxygen"/>
    <property type="evidence" value="ECO:0007669"/>
    <property type="project" value="InterPro"/>
</dbReference>